<dbReference type="RefSeq" id="WP_013766444.1">
    <property type="nucleotide sequence ID" value="NC_015510.1"/>
</dbReference>
<keyword evidence="2" id="KW-1185">Reference proteome</keyword>
<dbReference type="SUPFAM" id="SSF56059">
    <property type="entry name" value="Glutathione synthetase ATP-binding domain-like"/>
    <property type="match status" value="1"/>
</dbReference>
<proteinExistence type="predicted"/>
<gene>
    <name evidence="1" type="ordered locus">Halhy_4058</name>
</gene>
<dbReference type="KEGG" id="hhy:Halhy_4058"/>
<reference key="2">
    <citation type="submission" date="2011-04" db="EMBL/GenBank/DDBJ databases">
        <title>Complete sequence of chromosome of Haliscomenobacter hydrossis DSM 1100.</title>
        <authorList>
            <consortium name="US DOE Joint Genome Institute (JGI-PGF)"/>
            <person name="Lucas S."/>
            <person name="Han J."/>
            <person name="Lapidus A."/>
            <person name="Bruce D."/>
            <person name="Goodwin L."/>
            <person name="Pitluck S."/>
            <person name="Peters L."/>
            <person name="Kyrpides N."/>
            <person name="Mavromatis K."/>
            <person name="Ivanova N."/>
            <person name="Ovchinnikova G."/>
            <person name="Pagani I."/>
            <person name="Daligault H."/>
            <person name="Detter J.C."/>
            <person name="Han C."/>
            <person name="Land M."/>
            <person name="Hauser L."/>
            <person name="Markowitz V."/>
            <person name="Cheng J.-F."/>
            <person name="Hugenholtz P."/>
            <person name="Woyke T."/>
            <person name="Wu D."/>
            <person name="Verbarg S."/>
            <person name="Frueling A."/>
            <person name="Brambilla E."/>
            <person name="Klenk H.-P."/>
            <person name="Eisen J.A."/>
        </authorList>
    </citation>
    <scope>NUCLEOTIDE SEQUENCE</scope>
    <source>
        <strain>DSM 1100</strain>
    </source>
</reference>
<dbReference type="eggNOG" id="COG0189">
    <property type="taxonomic scope" value="Bacteria"/>
</dbReference>
<dbReference type="AlphaFoldDB" id="F4L6V1"/>
<dbReference type="STRING" id="760192.Halhy_4058"/>
<name>F4L6V1_HALH1</name>
<organism evidence="1 2">
    <name type="scientific">Haliscomenobacter hydrossis (strain ATCC 27775 / DSM 1100 / LMG 10767 / O)</name>
    <dbReference type="NCBI Taxonomy" id="760192"/>
    <lineage>
        <taxon>Bacteria</taxon>
        <taxon>Pseudomonadati</taxon>
        <taxon>Bacteroidota</taxon>
        <taxon>Saprospiria</taxon>
        <taxon>Saprospirales</taxon>
        <taxon>Haliscomenobacteraceae</taxon>
        <taxon>Haliscomenobacter</taxon>
    </lineage>
</organism>
<dbReference type="HOGENOM" id="CLU_029041_0_0_10"/>
<evidence type="ECO:0000313" key="2">
    <source>
        <dbReference type="Proteomes" id="UP000008461"/>
    </source>
</evidence>
<reference evidence="1 2" key="1">
    <citation type="journal article" date="2011" name="Stand. Genomic Sci.">
        <title>Complete genome sequence of Haliscomenobacter hydrossis type strain (O).</title>
        <authorList>
            <consortium name="US DOE Joint Genome Institute (JGI-PGF)"/>
            <person name="Daligault H."/>
            <person name="Lapidus A."/>
            <person name="Zeytun A."/>
            <person name="Nolan M."/>
            <person name="Lucas S."/>
            <person name="Del Rio T.G."/>
            <person name="Tice H."/>
            <person name="Cheng J.F."/>
            <person name="Tapia R."/>
            <person name="Han C."/>
            <person name="Goodwin L."/>
            <person name="Pitluck S."/>
            <person name="Liolios K."/>
            <person name="Pagani I."/>
            <person name="Ivanova N."/>
            <person name="Huntemann M."/>
            <person name="Mavromatis K."/>
            <person name="Mikhailova N."/>
            <person name="Pati A."/>
            <person name="Chen A."/>
            <person name="Palaniappan K."/>
            <person name="Land M."/>
            <person name="Hauser L."/>
            <person name="Brambilla E.M."/>
            <person name="Rohde M."/>
            <person name="Verbarg S."/>
            <person name="Goker M."/>
            <person name="Bristow J."/>
            <person name="Eisen J.A."/>
            <person name="Markowitz V."/>
            <person name="Hugenholtz P."/>
            <person name="Kyrpides N.C."/>
            <person name="Klenk H.P."/>
            <person name="Woyke T."/>
        </authorList>
    </citation>
    <scope>NUCLEOTIDE SEQUENCE [LARGE SCALE GENOMIC DNA]</scope>
    <source>
        <strain evidence="2">ATCC 27775 / DSM 1100 / LMG 10767 / O</strain>
    </source>
</reference>
<dbReference type="Proteomes" id="UP000008461">
    <property type="component" value="Chromosome"/>
</dbReference>
<sequence length="487" mass="55631">MILSEVLPPKSAKRIHPGEFEAYRHWYPKALNATIHPMVNFFLNLSRERMINRYCHLHPIVKAEALAELLDYKCKHFLWAGADLLNVTSASARRQMVIIENNSCPSGQKSMPLTDDHKEQGGYRLLIERSFKPFVQKKRSGLQGALAVLYDKNPMEASGYAAVIADVMKEDVFYVPFFNDDPNPPVRYNADAQMEVRDENDEWHLIRAAFRYVTQRPWNRLHMHTKTRIFNPVVACLAGGRNKMMAAKAYEQFNSEWEEQGLRINIPQTIWDVRKEDIPKRVAEMGGQAVVKVPYSNAGQGVFTIVSEEELARFMAEDFTYDRFIVQSLIGNYNWSSTTSSGKLYHVGTIPTANGKTYVADLRMMVSSTEEGILPLCVYARRARKPLEDRIEEGSDSWDMLGTNLSIRNPDGTWDSDTNRLVLMDRRDFNKLGIGLDDLIEAYIQTVLSTVAIDKMAETLVNSQGRFRMKLFKSINNDPSLIEEIAL</sequence>
<dbReference type="OrthoDB" id="5287860at2"/>
<accession>F4L6V1</accession>
<protein>
    <submittedName>
        <fullName evidence="1">Uncharacterized protein</fullName>
    </submittedName>
</protein>
<dbReference type="EMBL" id="CP002691">
    <property type="protein sequence ID" value="AEE51906.1"/>
    <property type="molecule type" value="Genomic_DNA"/>
</dbReference>
<evidence type="ECO:0000313" key="1">
    <source>
        <dbReference type="EMBL" id="AEE51906.1"/>
    </source>
</evidence>